<dbReference type="InterPro" id="IPR020846">
    <property type="entry name" value="MFS_dom"/>
</dbReference>
<keyword evidence="3" id="KW-1003">Cell membrane</keyword>
<dbReference type="SUPFAM" id="SSF103473">
    <property type="entry name" value="MFS general substrate transporter"/>
    <property type="match status" value="1"/>
</dbReference>
<dbReference type="OrthoDB" id="5296287at2759"/>
<dbReference type="CDD" id="cd17323">
    <property type="entry name" value="MFS_Tpo1_MDR_like"/>
    <property type="match status" value="1"/>
</dbReference>
<dbReference type="AlphaFoldDB" id="A0A397GV50"/>
<feature type="transmembrane region" description="Helical" evidence="7">
    <location>
        <begin position="319"/>
        <end position="345"/>
    </location>
</feature>
<evidence type="ECO:0000256" key="5">
    <source>
        <dbReference type="ARBA" id="ARBA00022989"/>
    </source>
</evidence>
<keyword evidence="5 7" id="KW-1133">Transmembrane helix</keyword>
<evidence type="ECO:0000256" key="3">
    <source>
        <dbReference type="ARBA" id="ARBA00022475"/>
    </source>
</evidence>
<gene>
    <name evidence="9" type="ORF">CDV56_107911</name>
</gene>
<feature type="transmembrane region" description="Helical" evidence="7">
    <location>
        <begin position="49"/>
        <end position="70"/>
    </location>
</feature>
<name>A0A397GV50_ASPTH</name>
<feature type="transmembrane region" description="Helical" evidence="7">
    <location>
        <begin position="386"/>
        <end position="406"/>
    </location>
</feature>
<evidence type="ECO:0000256" key="4">
    <source>
        <dbReference type="ARBA" id="ARBA00022692"/>
    </source>
</evidence>
<dbReference type="GO" id="GO:0022857">
    <property type="term" value="F:transmembrane transporter activity"/>
    <property type="evidence" value="ECO:0007669"/>
    <property type="project" value="InterPro"/>
</dbReference>
<dbReference type="InterPro" id="IPR011701">
    <property type="entry name" value="MFS"/>
</dbReference>
<comment type="caution">
    <text evidence="9">The sequence shown here is derived from an EMBL/GenBank/DDBJ whole genome shotgun (WGS) entry which is preliminary data.</text>
</comment>
<dbReference type="STRING" id="41047.A0A397GV50"/>
<dbReference type="VEuPathDB" id="FungiDB:CDV56_107911"/>
<feature type="transmembrane region" description="Helical" evidence="7">
    <location>
        <begin position="20"/>
        <end position="42"/>
    </location>
</feature>
<feature type="transmembrane region" description="Helical" evidence="7">
    <location>
        <begin position="357"/>
        <end position="374"/>
    </location>
</feature>
<feature type="domain" description="Major facilitator superfamily (MFS) profile" evidence="8">
    <location>
        <begin position="1"/>
        <end position="412"/>
    </location>
</feature>
<organism evidence="9 10">
    <name type="scientific">Aspergillus thermomutatus</name>
    <name type="common">Neosartorya pseudofischeri</name>
    <dbReference type="NCBI Taxonomy" id="41047"/>
    <lineage>
        <taxon>Eukaryota</taxon>
        <taxon>Fungi</taxon>
        <taxon>Dikarya</taxon>
        <taxon>Ascomycota</taxon>
        <taxon>Pezizomycotina</taxon>
        <taxon>Eurotiomycetes</taxon>
        <taxon>Eurotiomycetidae</taxon>
        <taxon>Eurotiales</taxon>
        <taxon>Aspergillaceae</taxon>
        <taxon>Aspergillus</taxon>
        <taxon>Aspergillus subgen. Fumigati</taxon>
    </lineage>
</organism>
<proteinExistence type="inferred from homology"/>
<dbReference type="GO" id="GO:0005886">
    <property type="term" value="C:plasma membrane"/>
    <property type="evidence" value="ECO:0007669"/>
    <property type="project" value="UniProtKB-SubCell"/>
</dbReference>
<comment type="similarity">
    <text evidence="2">Belongs to the major facilitator superfamily.</text>
</comment>
<protein>
    <recommendedName>
        <fullName evidence="8">Major facilitator superfamily (MFS) profile domain-containing protein</fullName>
    </recommendedName>
</protein>
<dbReference type="GeneID" id="38129885"/>
<feature type="transmembrane region" description="Helical" evidence="7">
    <location>
        <begin position="76"/>
        <end position="98"/>
    </location>
</feature>
<evidence type="ECO:0000256" key="7">
    <source>
        <dbReference type="SAM" id="Phobius"/>
    </source>
</evidence>
<dbReference type="Gene3D" id="1.20.1250.20">
    <property type="entry name" value="MFS general substrate transporter like domains"/>
    <property type="match status" value="1"/>
</dbReference>
<feature type="transmembrane region" description="Helical" evidence="7">
    <location>
        <begin position="250"/>
        <end position="271"/>
    </location>
</feature>
<keyword evidence="4 7" id="KW-0812">Transmembrane</keyword>
<evidence type="ECO:0000259" key="8">
    <source>
        <dbReference type="PROSITE" id="PS50850"/>
    </source>
</evidence>
<dbReference type="EMBL" id="NKHU02000105">
    <property type="protein sequence ID" value="RHZ54901.1"/>
    <property type="molecule type" value="Genomic_DNA"/>
</dbReference>
<reference evidence="9" key="1">
    <citation type="submission" date="2018-08" db="EMBL/GenBank/DDBJ databases">
        <title>Draft genome sequence of azole-resistant Aspergillus thermomutatus (Neosartorya pseudofischeri) strain HMR AF 39, isolated from a human nasal aspirate.</title>
        <authorList>
            <person name="Parent-Michaud M."/>
            <person name="Dufresne P.J."/>
            <person name="Fournier E."/>
            <person name="Martineau C."/>
            <person name="Moreira S."/>
            <person name="Perkins V."/>
            <person name="De Repentigny L."/>
            <person name="Dufresne S.F."/>
        </authorList>
    </citation>
    <scope>NUCLEOTIDE SEQUENCE [LARGE SCALE GENOMIC DNA]</scope>
    <source>
        <strain evidence="9">HMR AF 39</strain>
    </source>
</reference>
<dbReference type="Pfam" id="PF07690">
    <property type="entry name" value="MFS_1"/>
    <property type="match status" value="1"/>
</dbReference>
<keyword evidence="6 7" id="KW-0472">Membrane</keyword>
<dbReference type="PROSITE" id="PS50850">
    <property type="entry name" value="MFS"/>
    <property type="match status" value="1"/>
</dbReference>
<evidence type="ECO:0000313" key="9">
    <source>
        <dbReference type="EMBL" id="RHZ54901.1"/>
    </source>
</evidence>
<feature type="transmembrane region" description="Helical" evidence="7">
    <location>
        <begin position="292"/>
        <end position="313"/>
    </location>
</feature>
<comment type="subcellular location">
    <subcellularLocation>
        <location evidence="1">Cell membrane</location>
        <topology evidence="1">Multi-pass membrane protein</topology>
    </subcellularLocation>
</comment>
<dbReference type="PANTHER" id="PTHR23502">
    <property type="entry name" value="MAJOR FACILITATOR SUPERFAMILY"/>
    <property type="match status" value="1"/>
</dbReference>
<dbReference type="RefSeq" id="XP_026614167.1">
    <property type="nucleotide sequence ID" value="XM_026761530.1"/>
</dbReference>
<feature type="transmembrane region" description="Helical" evidence="7">
    <location>
        <begin position="110"/>
        <end position="131"/>
    </location>
</feature>
<dbReference type="PANTHER" id="PTHR23502:SF135">
    <property type="entry name" value="MAJOR FACILITATOR SUPERFAMILY (MFS) PROFILE DOMAIN-CONTAINING PROTEIN-RELATED"/>
    <property type="match status" value="1"/>
</dbReference>
<dbReference type="InterPro" id="IPR036259">
    <property type="entry name" value="MFS_trans_sf"/>
</dbReference>
<evidence type="ECO:0000313" key="10">
    <source>
        <dbReference type="Proteomes" id="UP000215305"/>
    </source>
</evidence>
<keyword evidence="10" id="KW-1185">Reference proteome</keyword>
<feature type="transmembrane region" description="Helical" evidence="7">
    <location>
        <begin position="208"/>
        <end position="230"/>
    </location>
</feature>
<sequence>MFAPRAELLAKDFGISNSVVASLMVSIYMLGLVCGPLLVAPLSELYGRLILYHVCNFVFLAFTLGCSVSTGTGMFLAFRFLAGCAGSAPLTIGGGTIADVTTPSQRGAAMGLFSLGPVFGPCLGPVAGGFIAESVGWRWTFRVLVLLAKHGTLSIATLIFMRETKVNIVSKVKTISVNPGEATLPPGGHDRPSHIRFLFTALSRPLRLLLFAPAILLLNVAVAFAFRLSYLLLTTFPSVFQQQYGFSTGIAGLSYLGMGVAMLSAVVIFSTTSDKLLQWHQRKGMDGPENQLALMALFAPTIPVGFFWYGWAADRGTHWIVPIIGTSFIGFGSMFAMMPVQLYLIDALGHEAAASRVASNTILRSVAAALLPLVGRPLYSALGLGWGNSLLGFLALLFVPVPWLFYRYGSKLQQQRTA</sequence>
<feature type="transmembrane region" description="Helical" evidence="7">
    <location>
        <begin position="143"/>
        <end position="161"/>
    </location>
</feature>
<evidence type="ECO:0000256" key="1">
    <source>
        <dbReference type="ARBA" id="ARBA00004651"/>
    </source>
</evidence>
<dbReference type="Proteomes" id="UP000215305">
    <property type="component" value="Unassembled WGS sequence"/>
</dbReference>
<evidence type="ECO:0000256" key="6">
    <source>
        <dbReference type="ARBA" id="ARBA00023136"/>
    </source>
</evidence>
<evidence type="ECO:0000256" key="2">
    <source>
        <dbReference type="ARBA" id="ARBA00008335"/>
    </source>
</evidence>
<accession>A0A397GV50</accession>